<evidence type="ECO:0000313" key="2">
    <source>
        <dbReference type="EMBL" id="SHO43983.1"/>
    </source>
</evidence>
<dbReference type="Proteomes" id="UP000184612">
    <property type="component" value="Unassembled WGS sequence"/>
</dbReference>
<reference evidence="2 3" key="1">
    <citation type="submission" date="2016-12" db="EMBL/GenBank/DDBJ databases">
        <authorList>
            <person name="Song W.-J."/>
            <person name="Kurnit D.M."/>
        </authorList>
    </citation>
    <scope>NUCLEOTIDE SEQUENCE [LARGE SCALE GENOMIC DNA]</scope>
    <source>
        <strain evidence="2 3">DSM 12503</strain>
    </source>
</reference>
<dbReference type="NCBIfam" id="NF007148">
    <property type="entry name" value="PRK09585.3-2"/>
    <property type="match status" value="1"/>
</dbReference>
<comment type="pathway">
    <text evidence="1">Amino-sugar metabolism; 1,6-anhydro-N-acetylmuramate degradation.</text>
</comment>
<dbReference type="CDD" id="cd24050">
    <property type="entry name" value="ASKHA_NBD_ANMK"/>
    <property type="match status" value="1"/>
</dbReference>
<feature type="binding site" evidence="1">
    <location>
        <begin position="22"/>
        <end position="29"/>
    </location>
    <ligand>
        <name>ATP</name>
        <dbReference type="ChEBI" id="CHEBI:30616"/>
    </ligand>
</feature>
<dbReference type="GO" id="GO:0006040">
    <property type="term" value="P:amino sugar metabolic process"/>
    <property type="evidence" value="ECO:0007669"/>
    <property type="project" value="InterPro"/>
</dbReference>
<dbReference type="GO" id="GO:0005524">
    <property type="term" value="F:ATP binding"/>
    <property type="evidence" value="ECO:0007669"/>
    <property type="project" value="UniProtKB-UniRule"/>
</dbReference>
<evidence type="ECO:0000256" key="1">
    <source>
        <dbReference type="HAMAP-Rule" id="MF_01270"/>
    </source>
</evidence>
<dbReference type="PANTHER" id="PTHR30605">
    <property type="entry name" value="ANHYDRO-N-ACETYLMURAMIC ACID KINASE"/>
    <property type="match status" value="1"/>
</dbReference>
<keyword evidence="1" id="KW-0067">ATP-binding</keyword>
<gene>
    <name evidence="1" type="primary">anmK</name>
    <name evidence="2" type="ORF">SAMN02745217_00424</name>
</gene>
<dbReference type="SUPFAM" id="SSF53067">
    <property type="entry name" value="Actin-like ATPase domain"/>
    <property type="match status" value="1"/>
</dbReference>
<dbReference type="STRING" id="1121345.SAMN02745217_00424"/>
<dbReference type="Gene3D" id="3.30.420.40">
    <property type="match status" value="2"/>
</dbReference>
<dbReference type="PANTHER" id="PTHR30605:SF0">
    <property type="entry name" value="ANHYDRO-N-ACETYLMURAMIC ACID KINASE"/>
    <property type="match status" value="1"/>
</dbReference>
<comment type="function">
    <text evidence="1">Catalyzes the specific phosphorylation of 1,6-anhydro-N-acetylmuramic acid (anhMurNAc) with the simultaneous cleavage of the 1,6-anhydro ring, generating MurNAc-6-P. Is required for the utilization of anhMurNAc either imported from the medium or derived from its own cell wall murein, and thus plays a role in cell wall recycling.</text>
</comment>
<evidence type="ECO:0000313" key="3">
    <source>
        <dbReference type="Proteomes" id="UP000184612"/>
    </source>
</evidence>
<dbReference type="HAMAP" id="MF_01270">
    <property type="entry name" value="AnhMurNAc_kinase"/>
    <property type="match status" value="1"/>
</dbReference>
<keyword evidence="1 2" id="KW-0418">Kinase</keyword>
<name>A0A1M7XYC0_9FIRM</name>
<dbReference type="NCBIfam" id="NF007142">
    <property type="entry name" value="PRK09585.2-1"/>
    <property type="match status" value="1"/>
</dbReference>
<dbReference type="UniPathway" id="UPA00544"/>
<dbReference type="AlphaFoldDB" id="A0A1M7XYC0"/>
<keyword evidence="1" id="KW-0119">Carbohydrate metabolism</keyword>
<keyword evidence="3" id="KW-1185">Reference proteome</keyword>
<comment type="catalytic activity">
    <reaction evidence="1">
        <text>1,6-anhydro-N-acetyl-beta-muramate + ATP + H2O = N-acetyl-D-muramate 6-phosphate + ADP + H(+)</text>
        <dbReference type="Rhea" id="RHEA:24952"/>
        <dbReference type="ChEBI" id="CHEBI:15377"/>
        <dbReference type="ChEBI" id="CHEBI:15378"/>
        <dbReference type="ChEBI" id="CHEBI:30616"/>
        <dbReference type="ChEBI" id="CHEBI:58690"/>
        <dbReference type="ChEBI" id="CHEBI:58722"/>
        <dbReference type="ChEBI" id="CHEBI:456216"/>
        <dbReference type="EC" id="2.7.1.170"/>
    </reaction>
</comment>
<dbReference type="EMBL" id="FRFD01000003">
    <property type="protein sequence ID" value="SHO43983.1"/>
    <property type="molecule type" value="Genomic_DNA"/>
</dbReference>
<dbReference type="RefSeq" id="WP_207665462.1">
    <property type="nucleotide sequence ID" value="NZ_FRFD01000003.1"/>
</dbReference>
<organism evidence="2 3">
    <name type="scientific">Anaerocolumna xylanovorans DSM 12503</name>
    <dbReference type="NCBI Taxonomy" id="1121345"/>
    <lineage>
        <taxon>Bacteria</taxon>
        <taxon>Bacillati</taxon>
        <taxon>Bacillota</taxon>
        <taxon>Clostridia</taxon>
        <taxon>Lachnospirales</taxon>
        <taxon>Lachnospiraceae</taxon>
        <taxon>Anaerocolumna</taxon>
    </lineage>
</organism>
<dbReference type="UniPathway" id="UPA00343"/>
<comment type="pathway">
    <text evidence="1">Cell wall biogenesis; peptidoglycan recycling.</text>
</comment>
<sequence>MAVKMELFKRKEIRKVVGLMSGTSVDGIDAALVEITGDPYDGKVNLLEFENKPFPEEIRAKIFDLFDTGHAAVDKVGYMNVLLGELYAQAAVSVVKKAGLEMAEIDCIGSHGQTIYHHPQICREDGYPIRYTVQIGEGAVIANRTGIPCVSDFRVADMAAGGQGAPLVPFTEYLLYRSDSKTILLQNIGGIGNITVLPADCGAGEVYAFDTGPGNMIIDGLMSRFTGGKKKMDEGGRIAAGGKIHTSLLKELCSHDYFNEKPPKSTGRELFGDTYINRLYDTIHDYNISLEDAMATVTDFTAWAIEDSYQRYILPHHPADQLLIGGGGSYNGILVDRIRKRLNQYNVEVLLQEDLGFNSDAKEAIAFALLADCTMQGRCNTIPSVTGANRPVVMGKISL</sequence>
<keyword evidence="1" id="KW-0547">Nucleotide-binding</keyword>
<dbReference type="EC" id="2.7.1.170" evidence="1"/>
<keyword evidence="1" id="KW-0808">Transferase</keyword>
<protein>
    <recommendedName>
        <fullName evidence="1">Anhydro-N-acetylmuramic acid kinase</fullName>
        <ecNumber evidence="1">2.7.1.170</ecNumber>
    </recommendedName>
    <alternativeName>
        <fullName evidence="1">AnhMurNAc kinase</fullName>
    </alternativeName>
</protein>
<comment type="similarity">
    <text evidence="1">Belongs to the anhydro-N-acetylmuramic acid kinase family.</text>
</comment>
<dbReference type="InterPro" id="IPR043129">
    <property type="entry name" value="ATPase_NBD"/>
</dbReference>
<accession>A0A1M7XYC0</accession>
<dbReference type="InterPro" id="IPR005338">
    <property type="entry name" value="Anhydro_N_Ac-Mur_kinase"/>
</dbReference>
<proteinExistence type="inferred from homology"/>
<dbReference type="GO" id="GO:0016301">
    <property type="term" value="F:kinase activity"/>
    <property type="evidence" value="ECO:0007669"/>
    <property type="project" value="UniProtKB-KW"/>
</dbReference>
<dbReference type="GO" id="GO:0009254">
    <property type="term" value="P:peptidoglycan turnover"/>
    <property type="evidence" value="ECO:0007669"/>
    <property type="project" value="UniProtKB-UniRule"/>
</dbReference>
<dbReference type="GO" id="GO:0016773">
    <property type="term" value="F:phosphotransferase activity, alcohol group as acceptor"/>
    <property type="evidence" value="ECO:0007669"/>
    <property type="project" value="UniProtKB-UniRule"/>
</dbReference>
<dbReference type="Pfam" id="PF03702">
    <property type="entry name" value="AnmK"/>
    <property type="match status" value="1"/>
</dbReference>
<dbReference type="GO" id="GO:0097175">
    <property type="term" value="P:1,6-anhydro-N-acetyl-beta-muramic acid catabolic process"/>
    <property type="evidence" value="ECO:0007669"/>
    <property type="project" value="UniProtKB-UniRule"/>
</dbReference>